<keyword evidence="2" id="KW-0456">Lyase</keyword>
<feature type="transmembrane region" description="Helical" evidence="4">
    <location>
        <begin position="79"/>
        <end position="99"/>
    </location>
</feature>
<evidence type="ECO:0000313" key="6">
    <source>
        <dbReference type="EMBL" id="KAI8581808.1"/>
    </source>
</evidence>
<name>A0AAD5HH46_UMBRA</name>
<evidence type="ECO:0000256" key="3">
    <source>
        <dbReference type="SAM" id="MobiDB-lite"/>
    </source>
</evidence>
<organism evidence="6 7">
    <name type="scientific">Umbelopsis ramanniana AG</name>
    <dbReference type="NCBI Taxonomy" id="1314678"/>
    <lineage>
        <taxon>Eukaryota</taxon>
        <taxon>Fungi</taxon>
        <taxon>Fungi incertae sedis</taxon>
        <taxon>Mucoromycota</taxon>
        <taxon>Mucoromycotina</taxon>
        <taxon>Umbelopsidomycetes</taxon>
        <taxon>Umbelopsidales</taxon>
        <taxon>Umbelopsidaceae</taxon>
        <taxon>Umbelopsis</taxon>
    </lineage>
</organism>
<dbReference type="AlphaFoldDB" id="A0AAD5HH46"/>
<feature type="compositionally biased region" description="Polar residues" evidence="3">
    <location>
        <begin position="42"/>
        <end position="51"/>
    </location>
</feature>
<evidence type="ECO:0000256" key="4">
    <source>
        <dbReference type="SAM" id="Phobius"/>
    </source>
</evidence>
<proteinExistence type="predicted"/>
<evidence type="ECO:0000256" key="2">
    <source>
        <dbReference type="ARBA" id="ARBA00023239"/>
    </source>
</evidence>
<dbReference type="GO" id="GO:0042597">
    <property type="term" value="C:periplasmic space"/>
    <property type="evidence" value="ECO:0007669"/>
    <property type="project" value="InterPro"/>
</dbReference>
<dbReference type="SUPFAM" id="SSF48230">
    <property type="entry name" value="Chondroitin AC/alginate lyase"/>
    <property type="match status" value="1"/>
</dbReference>
<dbReference type="Gene3D" id="1.50.10.100">
    <property type="entry name" value="Chondroitin AC/alginate lyase"/>
    <property type="match status" value="1"/>
</dbReference>
<dbReference type="Proteomes" id="UP001206595">
    <property type="component" value="Unassembled WGS sequence"/>
</dbReference>
<dbReference type="InterPro" id="IPR008397">
    <property type="entry name" value="Alginate_lyase_dom"/>
</dbReference>
<sequence length="896" mass="102971">MPSAASLAENGLPSSRTKKSVDLNIDAIMDTNGSPKPRQTKPAFTSSMYNNHSKKHDHYSKPYYYNQYGTSQKRLYQRWARLIVVVLAILLILSYLPFFTSAPAQTSTPPAYERPRDQKAPAFAPVEPSVRDQILLYRIIGNDLPPRHKEGQTLSNLAFILQHEQSFPNTRKIFLLNRIVDPVNEAAIIRLLDEYKMEYIRAPFHEEDYVKMDFRLEDFPEKDFLHSDDYMHFSKVAKLRTLDYTYHDKNLYAMNNNGGRNTALRHAKSLSNTRWIMPFDGNCFLSVNSFQEIRSQLERYGHNTKYFVVPMTRLLNNSVLLDGMDEKPKTPEEPQLIFRYDSEEEYNPNMRYGRRSKLELLWRIGALENRRSLNRPVVPWEAEERPYSKDKGNFKTVGWVFRLFSGNPQQEENKKEATSIRAFNRLLAIQNYLDALDEKLARRTFRQEHLFLFNENEIAQIRYSLWSGDPDVRKMVDHIEARANTILADIEGRFAPEISQHPGEQDQRDDDAGHNEDPLAARQFLKPDFVVRNEGTAQPRNISSDDPNFLGPLADNVTVLALARYFVGNEKYGRWAANLVRVHFLNEYAIDTQEEYNMARVIQDKGHMLDFLSDQGYSFPSLNRVPRIVPKYGSNPIPIPHDLTKVNLAPFLDAIRILHKTQTLTHKEYVELQSIASEFLEYLVNSPTGIHLAQLPDHRSVLYDLQVAALATFTDDLRLYLRVANRCRMRIGKQFSSDGSQPYEIAFAQATMPLPGTSADFDKLKFHYETLNLQYWTLLARAIQNTGISKDIWHYAPAGGLRLSRAVALHGNSGMTPRLRPLLHMAHAAYAYSSKDHDTRNMMNSGDYDALKKRLSQVGSKWDAAAIDQSLNTDLSDQDGSKTNFGIPVLWMAGIA</sequence>
<keyword evidence="4" id="KW-0812">Transmembrane</keyword>
<dbReference type="GO" id="GO:0016829">
    <property type="term" value="F:lyase activity"/>
    <property type="evidence" value="ECO:0007669"/>
    <property type="project" value="UniProtKB-KW"/>
</dbReference>
<accession>A0AAD5HH46</accession>
<feature type="domain" description="Alginate lyase" evidence="5">
    <location>
        <begin position="510"/>
        <end position="809"/>
    </location>
</feature>
<keyword evidence="4" id="KW-0472">Membrane</keyword>
<evidence type="ECO:0000313" key="7">
    <source>
        <dbReference type="Proteomes" id="UP001206595"/>
    </source>
</evidence>
<keyword evidence="7" id="KW-1185">Reference proteome</keyword>
<dbReference type="RefSeq" id="XP_051446812.1">
    <property type="nucleotide sequence ID" value="XM_051587392.1"/>
</dbReference>
<evidence type="ECO:0000256" key="1">
    <source>
        <dbReference type="ARBA" id="ARBA00022729"/>
    </source>
</evidence>
<dbReference type="EMBL" id="MU620904">
    <property type="protein sequence ID" value="KAI8581808.1"/>
    <property type="molecule type" value="Genomic_DNA"/>
</dbReference>
<comment type="caution">
    <text evidence="6">The sequence shown here is derived from an EMBL/GenBank/DDBJ whole genome shotgun (WGS) entry which is preliminary data.</text>
</comment>
<reference evidence="6" key="2">
    <citation type="journal article" date="2022" name="Proc. Natl. Acad. Sci. U.S.A.">
        <title>Diploid-dominant life cycles characterize the early evolution of Fungi.</title>
        <authorList>
            <person name="Amses K.R."/>
            <person name="Simmons D.R."/>
            <person name="Longcore J.E."/>
            <person name="Mondo S.J."/>
            <person name="Seto K."/>
            <person name="Jeronimo G.H."/>
            <person name="Bonds A.E."/>
            <person name="Quandt C.A."/>
            <person name="Davis W.J."/>
            <person name="Chang Y."/>
            <person name="Federici B.A."/>
            <person name="Kuo A."/>
            <person name="LaButti K."/>
            <person name="Pangilinan J."/>
            <person name="Andreopoulos W."/>
            <person name="Tritt A."/>
            <person name="Riley R."/>
            <person name="Hundley H."/>
            <person name="Johnson J."/>
            <person name="Lipzen A."/>
            <person name="Barry K."/>
            <person name="Lang B.F."/>
            <person name="Cuomo C.A."/>
            <person name="Buchler N.E."/>
            <person name="Grigoriev I.V."/>
            <person name="Spatafora J.W."/>
            <person name="Stajich J.E."/>
            <person name="James T.Y."/>
        </authorList>
    </citation>
    <scope>NUCLEOTIDE SEQUENCE</scope>
    <source>
        <strain evidence="6">AG</strain>
    </source>
</reference>
<keyword evidence="1" id="KW-0732">Signal</keyword>
<reference evidence="6" key="1">
    <citation type="submission" date="2021-06" db="EMBL/GenBank/DDBJ databases">
        <authorList>
            <consortium name="DOE Joint Genome Institute"/>
            <person name="Mondo S.J."/>
            <person name="Amses K.R."/>
            <person name="Simmons D.R."/>
            <person name="Longcore J.E."/>
            <person name="Seto K."/>
            <person name="Alves G.H."/>
            <person name="Bonds A.E."/>
            <person name="Quandt C.A."/>
            <person name="Davis W.J."/>
            <person name="Chang Y."/>
            <person name="Letcher P.M."/>
            <person name="Powell M.J."/>
            <person name="Kuo A."/>
            <person name="Labutti K."/>
            <person name="Pangilinan J."/>
            <person name="Andreopoulos W."/>
            <person name="Tritt A."/>
            <person name="Riley R."/>
            <person name="Hundley H."/>
            <person name="Johnson J."/>
            <person name="Lipzen A."/>
            <person name="Barry K."/>
            <person name="Berbee M.L."/>
            <person name="Buchler N.E."/>
            <person name="Grigoriev I.V."/>
            <person name="Spatafora J.W."/>
            <person name="Stajich J.E."/>
            <person name="James T.Y."/>
        </authorList>
    </citation>
    <scope>NUCLEOTIDE SEQUENCE</scope>
    <source>
        <strain evidence="6">AG</strain>
    </source>
</reference>
<dbReference type="InterPro" id="IPR008929">
    <property type="entry name" value="Chondroitin_lyas"/>
</dbReference>
<protein>
    <recommendedName>
        <fullName evidence="5">Alginate lyase domain-containing protein</fullName>
    </recommendedName>
</protein>
<dbReference type="Pfam" id="PF05426">
    <property type="entry name" value="Alginate_lyase"/>
    <property type="match status" value="1"/>
</dbReference>
<gene>
    <name evidence="6" type="ORF">K450DRAFT_231272</name>
</gene>
<feature type="region of interest" description="Disordered" evidence="3">
    <location>
        <begin position="29"/>
        <end position="53"/>
    </location>
</feature>
<keyword evidence="4" id="KW-1133">Transmembrane helix</keyword>
<evidence type="ECO:0000259" key="5">
    <source>
        <dbReference type="Pfam" id="PF05426"/>
    </source>
</evidence>
<dbReference type="GeneID" id="75912737"/>